<organism evidence="1 2">
    <name type="scientific">Rhizobium azibense</name>
    <dbReference type="NCBI Taxonomy" id="1136135"/>
    <lineage>
        <taxon>Bacteria</taxon>
        <taxon>Pseudomonadati</taxon>
        <taxon>Pseudomonadota</taxon>
        <taxon>Alphaproteobacteria</taxon>
        <taxon>Hyphomicrobiales</taxon>
        <taxon>Rhizobiaceae</taxon>
        <taxon>Rhizobium/Agrobacterium group</taxon>
        <taxon>Rhizobium</taxon>
    </lineage>
</organism>
<sequence>MTRDHFSARETPLQNGDIEICQRVFDHISTTHHITSDDERDQLASQIIYFYQHGVTNEQSLVRLIARADSDEDIDVRATQLAEKGD</sequence>
<name>A0A4R3R9X0_9HYPH</name>
<dbReference type="OrthoDB" id="8283452at2"/>
<evidence type="ECO:0000313" key="2">
    <source>
        <dbReference type="Proteomes" id="UP000295547"/>
    </source>
</evidence>
<proteinExistence type="predicted"/>
<keyword evidence="2" id="KW-1185">Reference proteome</keyword>
<dbReference type="AlphaFoldDB" id="A0A4R3R9X0"/>
<comment type="caution">
    <text evidence="1">The sequence shown here is derived from an EMBL/GenBank/DDBJ whole genome shotgun (WGS) entry which is preliminary data.</text>
</comment>
<evidence type="ECO:0000313" key="1">
    <source>
        <dbReference type="EMBL" id="TCU31174.1"/>
    </source>
</evidence>
<dbReference type="EMBL" id="SMBJ01000001">
    <property type="protein sequence ID" value="TCU31174.1"/>
    <property type="molecule type" value="Genomic_DNA"/>
</dbReference>
<gene>
    <name evidence="1" type="ORF">EV130_101751</name>
</gene>
<protein>
    <submittedName>
        <fullName evidence="1">Uncharacterized protein</fullName>
    </submittedName>
</protein>
<reference evidence="1 2" key="1">
    <citation type="submission" date="2019-03" db="EMBL/GenBank/DDBJ databases">
        <title>Genomic Encyclopedia of Type Strains, Phase IV (KMG-V): Genome sequencing to study the core and pangenomes of soil and plant-associated prokaryotes.</title>
        <authorList>
            <person name="Whitman W."/>
        </authorList>
    </citation>
    <scope>NUCLEOTIDE SEQUENCE [LARGE SCALE GENOMIC DNA]</scope>
    <source>
        <strain evidence="1 2">Gr42</strain>
    </source>
</reference>
<dbReference type="RefSeq" id="WP_132659292.1">
    <property type="nucleotide sequence ID" value="NZ_SMBJ01000001.1"/>
</dbReference>
<dbReference type="Proteomes" id="UP000295547">
    <property type="component" value="Unassembled WGS sequence"/>
</dbReference>
<accession>A0A4R3R9X0</accession>